<sequence length="1062" mass="114802">MFGKANLSLLPDLQQVGVHTLSTRTPSFSGFAFETIGKQPSLLARISDKRADDPEVSSPSPLYGADYIALPPDSDIDDLAPSVPLDRKSLLQALTNADDAVHSMDVDGDRESHHLRDPTIPDILPQDIHPSEGIPASVAPTPQLPEHSTSSRKSSFTSHCSHPSFDFLDQAAARSPVSTTFSLAYPESEHPDATQSPSTESTEMSIEHEASVPPLAPASITVTPNTAPSGDDARAIEKVDTQEHPEAVGMITLYKHVLDAISTITAKSSTPKADDFEKVIAAFQAVQTQSVSAISAARRARLLAEQSCDLAKQALVAAEESLDAAEISNRRYLEVSETLDIRGLQESNRKKSTELEVLKTDISSLGDRLQIYASKMQSKLASATATPPNSAHVELAVSPFHAVEKDDASKVKSIISRRQSVVVEGKQQKTQKVTRVHDVPAPEVEADVARRAWEAERELSARRSLPPAETSNPSRIPADLREGDQLRTVFINRSAESFTEPQPRRRSDCDIILTEKVQYRPEMARGLPGDRRQVEKKTAEEIEQIASLTTLTLPAPSTTTPVGPAPRFGNPVANQTLLSFSPPRSNIMKSSSIPPVPSRSSLNRSTLSAPAAETNSSFSTSRPNPTFTTGAGGVTRDPRERPQAVAKEPKDLSNAAPQVSNMQVESEGDDLPSSTLPPKPAASPTSVTINLLPNLSALSPGGIVRDHAYPSEETDSPMLLLSPLVYCTRQSPEEGNMPYEPIDTPLSANSQICITKHLLERQGVQWHTKLGEIPKAEEEFSSEQLTASVSGSDSQRPLDSTTPQVLSIVIPTVPAVKHQAAMTPNRSEADRVSYTPNDKSSQASPPLASSAAVGASSQDFRINGDSNKMRTPTAAPRNLTPAPAQSPSEYTPVSASQKRKLDEKEPPSFSAKPKSFRGKRSRPDDSRTVPQGDHWSPGRSLPPSPSRKTFAQRIGRTADCYRPQYNDGNERIYNHASTPPYSPWKERRLDDDSREPLPDLALRLSEPISQRGRGKQRGGAVAGPYRGGRRGTVEPPRARLGSGGLESRISDPQTSLGDRIGS</sequence>
<keyword evidence="3" id="KW-1185">Reference proteome</keyword>
<feature type="compositionally biased region" description="Low complexity" evidence="1">
    <location>
        <begin position="147"/>
        <end position="159"/>
    </location>
</feature>
<feature type="region of interest" description="Disordered" evidence="1">
    <location>
        <begin position="458"/>
        <end position="478"/>
    </location>
</feature>
<feature type="compositionally biased region" description="Low complexity" evidence="1">
    <location>
        <begin position="547"/>
        <end position="561"/>
    </location>
</feature>
<dbReference type="AlphaFoldDB" id="A0A9P5ZPK1"/>
<accession>A0A9P5ZPK1</accession>
<feature type="compositionally biased region" description="Low complexity" evidence="1">
    <location>
        <begin position="840"/>
        <end position="858"/>
    </location>
</feature>
<evidence type="ECO:0000313" key="2">
    <source>
        <dbReference type="EMBL" id="KAF9491898.1"/>
    </source>
</evidence>
<protein>
    <submittedName>
        <fullName evidence="2">Uncharacterized protein</fullName>
    </submittedName>
</protein>
<feature type="compositionally biased region" description="Polar residues" evidence="1">
    <location>
        <begin position="193"/>
        <end position="204"/>
    </location>
</feature>
<feature type="compositionally biased region" description="Polar residues" evidence="1">
    <location>
        <begin position="883"/>
        <end position="896"/>
    </location>
</feature>
<feature type="compositionally biased region" description="Low complexity" evidence="1">
    <location>
        <begin position="590"/>
        <end position="601"/>
    </location>
</feature>
<feature type="region of interest" description="Disordered" evidence="1">
    <location>
        <begin position="777"/>
        <end position="803"/>
    </location>
</feature>
<gene>
    <name evidence="2" type="ORF">BDN71DRAFT_1591988</name>
</gene>
<dbReference type="OrthoDB" id="2984608at2759"/>
<evidence type="ECO:0000256" key="1">
    <source>
        <dbReference type="SAM" id="MobiDB-lite"/>
    </source>
</evidence>
<feature type="compositionally biased region" description="Polar residues" evidence="1">
    <location>
        <begin position="782"/>
        <end position="803"/>
    </location>
</feature>
<evidence type="ECO:0000313" key="3">
    <source>
        <dbReference type="Proteomes" id="UP000807025"/>
    </source>
</evidence>
<proteinExistence type="predicted"/>
<dbReference type="Proteomes" id="UP000807025">
    <property type="component" value="Unassembled WGS sequence"/>
</dbReference>
<feature type="compositionally biased region" description="Basic and acidic residues" evidence="1">
    <location>
        <begin position="984"/>
        <end position="997"/>
    </location>
</feature>
<feature type="region of interest" description="Disordered" evidence="1">
    <location>
        <begin position="547"/>
        <end position="685"/>
    </location>
</feature>
<reference evidence="2" key="1">
    <citation type="submission" date="2020-11" db="EMBL/GenBank/DDBJ databases">
        <authorList>
            <consortium name="DOE Joint Genome Institute"/>
            <person name="Ahrendt S."/>
            <person name="Riley R."/>
            <person name="Andreopoulos W."/>
            <person name="Labutti K."/>
            <person name="Pangilinan J."/>
            <person name="Ruiz-Duenas F.J."/>
            <person name="Barrasa J.M."/>
            <person name="Sanchez-Garcia M."/>
            <person name="Camarero S."/>
            <person name="Miyauchi S."/>
            <person name="Serrano A."/>
            <person name="Linde D."/>
            <person name="Babiker R."/>
            <person name="Drula E."/>
            <person name="Ayuso-Fernandez I."/>
            <person name="Pacheco R."/>
            <person name="Padilla G."/>
            <person name="Ferreira P."/>
            <person name="Barriuso J."/>
            <person name="Kellner H."/>
            <person name="Castanera R."/>
            <person name="Alfaro M."/>
            <person name="Ramirez L."/>
            <person name="Pisabarro A.G."/>
            <person name="Kuo A."/>
            <person name="Tritt A."/>
            <person name="Lipzen A."/>
            <person name="He G."/>
            <person name="Yan M."/>
            <person name="Ng V."/>
            <person name="Cullen D."/>
            <person name="Martin F."/>
            <person name="Rosso M.-N."/>
            <person name="Henrissat B."/>
            <person name="Hibbett D."/>
            <person name="Martinez A.T."/>
            <person name="Grigoriev I.V."/>
        </authorList>
    </citation>
    <scope>NUCLEOTIDE SEQUENCE</scope>
    <source>
        <strain evidence="2">ATCC 90797</strain>
    </source>
</reference>
<feature type="region of interest" description="Disordered" evidence="1">
    <location>
        <begin position="127"/>
        <end position="159"/>
    </location>
</feature>
<organism evidence="2 3">
    <name type="scientific">Pleurotus eryngii</name>
    <name type="common">Boletus of the steppes</name>
    <dbReference type="NCBI Taxonomy" id="5323"/>
    <lineage>
        <taxon>Eukaryota</taxon>
        <taxon>Fungi</taxon>
        <taxon>Dikarya</taxon>
        <taxon>Basidiomycota</taxon>
        <taxon>Agaricomycotina</taxon>
        <taxon>Agaricomycetes</taxon>
        <taxon>Agaricomycetidae</taxon>
        <taxon>Agaricales</taxon>
        <taxon>Pleurotineae</taxon>
        <taxon>Pleurotaceae</taxon>
        <taxon>Pleurotus</taxon>
    </lineage>
</organism>
<name>A0A9P5ZPK1_PLEER</name>
<feature type="compositionally biased region" description="Polar residues" evidence="1">
    <location>
        <begin position="655"/>
        <end position="664"/>
    </location>
</feature>
<feature type="compositionally biased region" description="Polar residues" evidence="1">
    <location>
        <begin position="572"/>
        <end position="589"/>
    </location>
</feature>
<comment type="caution">
    <text evidence="2">The sequence shown here is derived from an EMBL/GenBank/DDBJ whole genome shotgun (WGS) entry which is preliminary data.</text>
</comment>
<feature type="compositionally biased region" description="Basic and acidic residues" evidence="1">
    <location>
        <begin position="636"/>
        <end position="651"/>
    </location>
</feature>
<feature type="region of interest" description="Disordered" evidence="1">
    <location>
        <begin position="817"/>
        <end position="1062"/>
    </location>
</feature>
<dbReference type="EMBL" id="MU154610">
    <property type="protein sequence ID" value="KAF9491898.1"/>
    <property type="molecule type" value="Genomic_DNA"/>
</dbReference>
<feature type="compositionally biased region" description="Polar residues" evidence="1">
    <location>
        <begin position="602"/>
        <end position="629"/>
    </location>
</feature>
<feature type="region of interest" description="Disordered" evidence="1">
    <location>
        <begin position="183"/>
        <end position="209"/>
    </location>
</feature>